<evidence type="ECO:0000259" key="7">
    <source>
        <dbReference type="Pfam" id="PF03470"/>
    </source>
</evidence>
<keyword evidence="2" id="KW-0943">RNA-mediated gene silencing</keyword>
<dbReference type="Gene3D" id="3.30.70.2890">
    <property type="entry name" value="XS domain"/>
    <property type="match status" value="1"/>
</dbReference>
<dbReference type="PANTHER" id="PTHR21596">
    <property type="entry name" value="RIBONUCLEASE P SUBUNIT P38"/>
    <property type="match status" value="1"/>
</dbReference>
<protein>
    <submittedName>
        <fullName evidence="8">Uncharacterized protein</fullName>
    </submittedName>
</protein>
<gene>
    <name evidence="8" type="ORF">C2S53_014147</name>
</gene>
<dbReference type="EMBL" id="SDAM02000126">
    <property type="protein sequence ID" value="KAH6828371.1"/>
    <property type="molecule type" value="Genomic_DNA"/>
</dbReference>
<dbReference type="InterPro" id="IPR005381">
    <property type="entry name" value="Znf-XS_domain"/>
</dbReference>
<keyword evidence="1 3" id="KW-0175">Coiled coil</keyword>
<feature type="domain" description="Zinc finger-XS" evidence="7">
    <location>
        <begin position="42"/>
        <end position="83"/>
    </location>
</feature>
<evidence type="ECO:0000256" key="2">
    <source>
        <dbReference type="ARBA" id="ARBA00023158"/>
    </source>
</evidence>
<evidence type="ECO:0000313" key="9">
    <source>
        <dbReference type="Proteomes" id="UP001190926"/>
    </source>
</evidence>
<feature type="region of interest" description="Disordered" evidence="4">
    <location>
        <begin position="149"/>
        <end position="170"/>
    </location>
</feature>
<feature type="region of interest" description="Disordered" evidence="4">
    <location>
        <begin position="95"/>
        <end position="134"/>
    </location>
</feature>
<proteinExistence type="predicted"/>
<dbReference type="InterPro" id="IPR038588">
    <property type="entry name" value="XS_domain_sf"/>
</dbReference>
<feature type="domain" description="Factor of DNA methylation 1-5/IDN2" evidence="6">
    <location>
        <begin position="619"/>
        <end position="746"/>
    </location>
</feature>
<evidence type="ECO:0000259" key="6">
    <source>
        <dbReference type="Pfam" id="PF03469"/>
    </source>
</evidence>
<accession>A0AAD4P6S9</accession>
<dbReference type="Pfam" id="PF03468">
    <property type="entry name" value="XS"/>
    <property type="match status" value="1"/>
</dbReference>
<feature type="domain" description="XS" evidence="5">
    <location>
        <begin position="240"/>
        <end position="350"/>
    </location>
</feature>
<dbReference type="Pfam" id="PF03470">
    <property type="entry name" value="zf-XS"/>
    <property type="match status" value="1"/>
</dbReference>
<organism evidence="8 9">
    <name type="scientific">Perilla frutescens var. hirtella</name>
    <name type="common">Perilla citriodora</name>
    <name type="synonym">Perilla setoyensis</name>
    <dbReference type="NCBI Taxonomy" id="608512"/>
    <lineage>
        <taxon>Eukaryota</taxon>
        <taxon>Viridiplantae</taxon>
        <taxon>Streptophyta</taxon>
        <taxon>Embryophyta</taxon>
        <taxon>Tracheophyta</taxon>
        <taxon>Spermatophyta</taxon>
        <taxon>Magnoliopsida</taxon>
        <taxon>eudicotyledons</taxon>
        <taxon>Gunneridae</taxon>
        <taxon>Pentapetalae</taxon>
        <taxon>asterids</taxon>
        <taxon>lamiids</taxon>
        <taxon>Lamiales</taxon>
        <taxon>Lamiaceae</taxon>
        <taxon>Nepetoideae</taxon>
        <taxon>Elsholtzieae</taxon>
        <taxon>Perilla</taxon>
    </lineage>
</organism>
<evidence type="ECO:0000256" key="1">
    <source>
        <dbReference type="ARBA" id="ARBA00023054"/>
    </source>
</evidence>
<dbReference type="AlphaFoldDB" id="A0AAD4P6S9"/>
<evidence type="ECO:0000256" key="4">
    <source>
        <dbReference type="SAM" id="MobiDB-lite"/>
    </source>
</evidence>
<dbReference type="Proteomes" id="UP001190926">
    <property type="component" value="Unassembled WGS sequence"/>
</dbReference>
<evidence type="ECO:0000313" key="8">
    <source>
        <dbReference type="EMBL" id="KAH6828371.1"/>
    </source>
</evidence>
<dbReference type="InterPro" id="IPR005379">
    <property type="entry name" value="FDM1-5/IDN2_XH"/>
</dbReference>
<dbReference type="InterPro" id="IPR005380">
    <property type="entry name" value="XS_domain"/>
</dbReference>
<feature type="compositionally biased region" description="Basic and acidic residues" evidence="4">
    <location>
        <begin position="103"/>
        <end position="117"/>
    </location>
</feature>
<dbReference type="InterPro" id="IPR045177">
    <property type="entry name" value="FDM1-5/IDN2"/>
</dbReference>
<name>A0AAD4P6S9_PERFH</name>
<feature type="coiled-coil region" evidence="3">
    <location>
        <begin position="415"/>
        <end position="604"/>
    </location>
</feature>
<keyword evidence="9" id="KW-1185">Reference proteome</keyword>
<comment type="caution">
    <text evidence="8">The sequence shown here is derived from an EMBL/GenBank/DDBJ whole genome shotgun (WGS) entry which is preliminary data.</text>
</comment>
<dbReference type="Pfam" id="PF03469">
    <property type="entry name" value="XH"/>
    <property type="match status" value="1"/>
</dbReference>
<evidence type="ECO:0000256" key="3">
    <source>
        <dbReference type="SAM" id="Coils"/>
    </source>
</evidence>
<reference evidence="8 9" key="1">
    <citation type="journal article" date="2021" name="Nat. Commun.">
        <title>Incipient diploidization of the medicinal plant Perilla within 10,000 years.</title>
        <authorList>
            <person name="Zhang Y."/>
            <person name="Shen Q."/>
            <person name="Leng L."/>
            <person name="Zhang D."/>
            <person name="Chen S."/>
            <person name="Shi Y."/>
            <person name="Ning Z."/>
            <person name="Chen S."/>
        </authorList>
    </citation>
    <scope>NUCLEOTIDE SEQUENCE [LARGE SCALE GENOMIC DNA]</scope>
    <source>
        <strain evidence="9">cv. PC099</strain>
    </source>
</reference>
<evidence type="ECO:0000259" key="5">
    <source>
        <dbReference type="Pfam" id="PF03468"/>
    </source>
</evidence>
<sequence>MSHTREKSGSRYSDLDDLKYKYYKELRDGKSKISGAGKYFRCPFCQYYRRTEYNFSELERHASRISKESKSATFRDKARHLGLLKYLDRYGRGVGKTSQSIKRSPDCPKSHHDDNRRYAKGTGESKLPQRATNEGNLLCSVERTTQNVDKPVDDDVLTHAGDTEPGDLVTEPRDRAALRGGIGAEVDDLVTESTEINTESEDIVVIAKATSFKPRGGISEVDLLSRSHASVMHSARKGDDEHIVWPWMAVIANLPVEKKGGRYVGDSCRNLKEEWVSQGFNPVKIHPLWNFRGHSGSAIVEFTKDMKGFENAMAFEKYFEMNHHGKRDWYARRHKGDKLYGWLAREEEYRGRDLIGKHLQKNGDLKTLSGIQKEVIRKDTSLMCNLTDTLESKRKLCEEIKKNISKTDSLMKNIMVQKDNMVKSYNEEMEKMRDAASSELKKIYEEHKKSKVELEAQRKELKLREKELNQRRALNESEKKKLDNQKKMNEMAILQQDKADINMMILADEQKRQKEQLHKKIIELEAKLDQKQALELQIEHIKGAIEVMKHMADEGDIEDKKKLESIEEELRDNEEELEGLESLNSDLIIKERRANEEVQEARKQLCTVFKDSRANICVKRMGELDGKPFMNAVKVKYGSADLEKARELCSLWEDYLRDPSWHPYKVVMVGEKHEEVLDENDEKLNSLKNEFGEEVYGAVTRALNEMNEYNPSGRYPVPELWNNSENRRVLLKDGISHLIKQWKVVRGKGKRRRN</sequence>
<dbReference type="PANTHER" id="PTHR21596:SF23">
    <property type="entry name" value="FACTOR OF DNA METHYLATION 4"/>
    <property type="match status" value="1"/>
</dbReference>
<dbReference type="GO" id="GO:0080188">
    <property type="term" value="P:gene silencing by siRNA-directed DNA methylation"/>
    <property type="evidence" value="ECO:0007669"/>
    <property type="project" value="InterPro"/>
</dbReference>